<dbReference type="RefSeq" id="WP_144996097.1">
    <property type="nucleotide sequence ID" value="NZ_CP036281.1"/>
</dbReference>
<dbReference type="PANTHER" id="PTHR35889:SF3">
    <property type="entry name" value="F-BOX DOMAIN-CONTAINING PROTEIN"/>
    <property type="match status" value="1"/>
</dbReference>
<gene>
    <name evidence="9" type="ORF">Pla110_25990</name>
</gene>
<evidence type="ECO:0000256" key="4">
    <source>
        <dbReference type="SAM" id="SignalP"/>
    </source>
</evidence>
<sequence length="1753" mass="192726" precursor="true">MVSRRPAVFLWACVLSTCALTFSFTAPLLNAEDKSAAPDPEVADPEVVVPAAEDPAIEEPKAEDTPTEKPVETDPATEQPAEEKPVSFYKEIVPILQANCYGCHQPAKSQGKYDMTSFAGLLKGGATELEAVVPGAPAESNLLELIVPMDGETTAEMPKGKPPLHETEVALIRTWITQGAKDDTPENRLAKYGDDNPPLYSRQPVITSLDVSPNGELIAIAGFHEILLVNPEGELVSRLIGMSERINAVQFDPSGKRLLATGGLPARVGEIQVWDVDSQKLLLSKTMSHDTLFGGKWSPDGTLISFGCTDNSVRAINAETGEQVLFQGAHDDWVRDTVFSHDGSHLVSAGRDMTCKLTEVATERFVDNITSITPGVLKGGVGAVARHPERDEIIVGSADGIPKVYRIHRLTKRVIGDDANLIRQYPPMMGRIQAVAVSADGKRIVAGSALAGKGAVHVYSYDFDTTLPDDLKKVLEERVAARTPEQTKMVEDYRQQGATQIAAIPIESSGIYAVAFFPDGSKIASAGSDGIVRIYETETGKLLKEFSPAPITSSESESSVEGALAFAEREANVVVPEKLRVLTELKSVQVEPAVIELDNVHDYVQLLVSATLPSGDVVDVTRQVQGEWTAPIGSMKVAGLIQPLQNGETTLTLTVANQTVQIPVKITGMDTPFASNFIRDVNPILTKMGCNQGTCHGADKGKNGFKLSLRGYDPEFDVRTFTDDLASRRTNVASPDNSLMLLKATGAVPHVGGQLMTPTSPHYHILRTWIANGAQLDMATPRVAAIQILPYNPVIQEIGFQQQFRVVATYADGSTRDVTREAFLDSGNTEVAVTDSMGLSTAVRRGEAPILARYEGAYAATTVTVMGNRSGFEWEEPETFNEIDKLVAAKWERLKIKPAPLASDETFFRRVYLDLTGLPPTADQVRAFLADNRPSKEKRTEVINQLIGSEEYVEYWTNKWGDMLQVNRKFLGEEGSKAFRGWIRSHVEKNTPYDEFAREIITATGSNKENPAASYFKILRTPEDTMENTTHLFMAVRFNCNKCHDHPFERWTQDQYYETAAFFSQVNLARDPNSGDRNIGGTAVEGAKPLFEIVSDNMDGKIEHVRTGNVVEANFPFEAEHQAKEDATNREELASWITSADNQYFAKSYVNRLWGYMTGTGVIEPIDDIRAGNPPSNPELLDYLTQEFVDSGFDVRHVLQLICESRTYQLSIETNEWNEDDQLNYSHAKARRLPAEVLFDSIHFVTGSPSNLPGVEPGIRAAELVDVGVKADDGFLNTFGRPSRESACECERVNEVQLGPVMALISGPTVGNAISNPENAISKLVKTEANDARLVNELFLRILNRPADVEEVAAVLDTYTLMEEDHAYLQKMLAEREIWWKENQPKLEAERQAAIDEANAKLKAYEAEIATKVEQQKKEQAGKVAQLEADLNAFQATLPKLTEEWAANQNTHAEWFVLDPSEMSSTNKANLVRLPDRSIRASGNADKGTYVVNVKTKLTGITGIRVEALTLENGLTGKGPGLSNNGNFVITEFETFVAPIATPEALTKVALANPLADVTQGGFDANQMFDGNTDDQKGWAVSPYGTAAHWFTVETQEPIGNAEGSLFQFKLHQNHEAQDHRLGRFRISFTTDTKPIGLSLTEELKTIVSLPPDQRTEEQTKSLVAYFTTSNTDLENRRSALAQAKAPLPEDPGVTERRKTIELVSNPVPLDGRLTRLREDVHQSIQQQTTKRLTVAQDLAWALINNPSFLFNR</sequence>
<dbReference type="InterPro" id="IPR036322">
    <property type="entry name" value="WD40_repeat_dom_sf"/>
</dbReference>
<dbReference type="PANTHER" id="PTHR35889">
    <property type="entry name" value="CYCLOINULO-OLIGOSACCHARIDE FRUCTANOTRANSFERASE-RELATED"/>
    <property type="match status" value="1"/>
</dbReference>
<dbReference type="InterPro" id="IPR011444">
    <property type="entry name" value="DUF1549"/>
</dbReference>
<feature type="domain" description="Translation initiation factor beta propellor-like" evidence="8">
    <location>
        <begin position="230"/>
        <end position="306"/>
    </location>
</feature>
<name>A0A518CNS2_9PLAN</name>
<organism evidence="9 10">
    <name type="scientific">Polystyrenella longa</name>
    <dbReference type="NCBI Taxonomy" id="2528007"/>
    <lineage>
        <taxon>Bacteria</taxon>
        <taxon>Pseudomonadati</taxon>
        <taxon>Planctomycetota</taxon>
        <taxon>Planctomycetia</taxon>
        <taxon>Planctomycetales</taxon>
        <taxon>Planctomycetaceae</taxon>
        <taxon>Polystyrenella</taxon>
    </lineage>
</organism>
<feature type="chain" id="PRO_5021783480" evidence="4">
    <location>
        <begin position="32"/>
        <end position="1753"/>
    </location>
</feature>
<protein>
    <submittedName>
        <fullName evidence="9">WD domain, G-beta repeat</fullName>
    </submittedName>
</protein>
<keyword evidence="10" id="KW-1185">Reference proteome</keyword>
<dbReference type="InterPro" id="IPR001680">
    <property type="entry name" value="WD40_rpt"/>
</dbReference>
<feature type="region of interest" description="Disordered" evidence="3">
    <location>
        <begin position="35"/>
        <end position="84"/>
    </location>
</feature>
<evidence type="ECO:0000256" key="1">
    <source>
        <dbReference type="PROSITE-ProRule" id="PRU00221"/>
    </source>
</evidence>
<dbReference type="Proteomes" id="UP000317178">
    <property type="component" value="Chromosome"/>
</dbReference>
<dbReference type="Pfam" id="PF00400">
    <property type="entry name" value="WD40"/>
    <property type="match status" value="2"/>
</dbReference>
<dbReference type="Gene3D" id="2.60.40.1080">
    <property type="match status" value="1"/>
</dbReference>
<feature type="repeat" description="WD" evidence="1">
    <location>
        <begin position="504"/>
        <end position="545"/>
    </location>
</feature>
<dbReference type="InterPro" id="IPR013979">
    <property type="entry name" value="TIF_beta_prop-like"/>
</dbReference>
<dbReference type="PROSITE" id="PS50082">
    <property type="entry name" value="WD_REPEATS_2"/>
    <property type="match status" value="1"/>
</dbReference>
<feature type="domain" description="DUF1549" evidence="5">
    <location>
        <begin position="882"/>
        <end position="1066"/>
    </location>
</feature>
<feature type="compositionally biased region" description="Basic and acidic residues" evidence="3">
    <location>
        <begin position="58"/>
        <end position="72"/>
    </location>
</feature>
<reference evidence="9 10" key="1">
    <citation type="submission" date="2019-02" db="EMBL/GenBank/DDBJ databases">
        <title>Deep-cultivation of Planctomycetes and their phenomic and genomic characterization uncovers novel biology.</title>
        <authorList>
            <person name="Wiegand S."/>
            <person name="Jogler M."/>
            <person name="Boedeker C."/>
            <person name="Pinto D."/>
            <person name="Vollmers J."/>
            <person name="Rivas-Marin E."/>
            <person name="Kohn T."/>
            <person name="Peeters S.H."/>
            <person name="Heuer A."/>
            <person name="Rast P."/>
            <person name="Oberbeckmann S."/>
            <person name="Bunk B."/>
            <person name="Jeske O."/>
            <person name="Meyerdierks A."/>
            <person name="Storesund J.E."/>
            <person name="Kallscheuer N."/>
            <person name="Luecker S."/>
            <person name="Lage O.M."/>
            <person name="Pohl T."/>
            <person name="Merkel B.J."/>
            <person name="Hornburger P."/>
            <person name="Mueller R.-W."/>
            <person name="Bruemmer F."/>
            <person name="Labrenz M."/>
            <person name="Spormann A.M."/>
            <person name="Op den Camp H."/>
            <person name="Overmann J."/>
            <person name="Amann R."/>
            <person name="Jetten M.S.M."/>
            <person name="Mascher T."/>
            <person name="Medema M.H."/>
            <person name="Devos D.P."/>
            <person name="Kaster A.-K."/>
            <person name="Ovreas L."/>
            <person name="Rohde M."/>
            <person name="Galperin M.Y."/>
            <person name="Jogler C."/>
        </authorList>
    </citation>
    <scope>NUCLEOTIDE SEQUENCE [LARGE SCALE GENOMIC DNA]</scope>
    <source>
        <strain evidence="9 10">Pla110</strain>
    </source>
</reference>
<keyword evidence="2" id="KW-0175">Coiled coil</keyword>
<keyword evidence="4" id="KW-0732">Signal</keyword>
<dbReference type="Pfam" id="PF07583">
    <property type="entry name" value="PSCyt2"/>
    <property type="match status" value="1"/>
</dbReference>
<evidence type="ECO:0000313" key="9">
    <source>
        <dbReference type="EMBL" id="QDU80863.1"/>
    </source>
</evidence>
<dbReference type="Gene3D" id="2.130.10.10">
    <property type="entry name" value="YVTN repeat-like/Quinoprotein amine dehydrogenase"/>
    <property type="match status" value="2"/>
</dbReference>
<keyword evidence="1" id="KW-0853">WD repeat</keyword>
<evidence type="ECO:0000259" key="6">
    <source>
        <dbReference type="Pfam" id="PF07587"/>
    </source>
</evidence>
<dbReference type="InterPro" id="IPR015943">
    <property type="entry name" value="WD40/YVTN_repeat-like_dom_sf"/>
</dbReference>
<feature type="coiled-coil region" evidence="2">
    <location>
        <begin position="1388"/>
        <end position="1444"/>
    </location>
</feature>
<dbReference type="SMART" id="SM00320">
    <property type="entry name" value="WD40"/>
    <property type="match status" value="6"/>
</dbReference>
<dbReference type="OrthoDB" id="289126at2"/>
<evidence type="ECO:0000259" key="5">
    <source>
        <dbReference type="Pfam" id="PF07583"/>
    </source>
</evidence>
<dbReference type="Pfam" id="PF08662">
    <property type="entry name" value="eIF2A"/>
    <property type="match status" value="1"/>
</dbReference>
<evidence type="ECO:0000256" key="2">
    <source>
        <dbReference type="SAM" id="Coils"/>
    </source>
</evidence>
<evidence type="ECO:0000259" key="8">
    <source>
        <dbReference type="Pfam" id="PF08662"/>
    </source>
</evidence>
<dbReference type="KEGG" id="plon:Pla110_25990"/>
<evidence type="ECO:0000313" key="10">
    <source>
        <dbReference type="Proteomes" id="UP000317178"/>
    </source>
</evidence>
<evidence type="ECO:0000259" key="7">
    <source>
        <dbReference type="Pfam" id="PF07635"/>
    </source>
</evidence>
<proteinExistence type="predicted"/>
<feature type="domain" description="Cytochrome C Planctomycete-type" evidence="7">
    <location>
        <begin position="100"/>
        <end position="158"/>
    </location>
</feature>
<dbReference type="InterPro" id="IPR011429">
    <property type="entry name" value="Cyt_c_Planctomycete-type"/>
</dbReference>
<feature type="signal peptide" evidence="4">
    <location>
        <begin position="1"/>
        <end position="31"/>
    </location>
</feature>
<dbReference type="Pfam" id="PF07587">
    <property type="entry name" value="PSD1"/>
    <property type="match status" value="1"/>
</dbReference>
<evidence type="ECO:0000256" key="3">
    <source>
        <dbReference type="SAM" id="MobiDB-lite"/>
    </source>
</evidence>
<dbReference type="EMBL" id="CP036281">
    <property type="protein sequence ID" value="QDU80863.1"/>
    <property type="molecule type" value="Genomic_DNA"/>
</dbReference>
<feature type="compositionally biased region" description="Low complexity" evidence="3">
    <location>
        <begin position="37"/>
        <end position="54"/>
    </location>
</feature>
<feature type="domain" description="DUF1553" evidence="6">
    <location>
        <begin position="1129"/>
        <end position="1357"/>
    </location>
</feature>
<accession>A0A518CNS2</accession>
<dbReference type="InterPro" id="IPR022655">
    <property type="entry name" value="DUF1553"/>
</dbReference>
<dbReference type="Pfam" id="PF07635">
    <property type="entry name" value="PSCyt1"/>
    <property type="match status" value="1"/>
</dbReference>
<dbReference type="SUPFAM" id="SSF50978">
    <property type="entry name" value="WD40 repeat-like"/>
    <property type="match status" value="1"/>
</dbReference>